<dbReference type="InterPro" id="IPR011042">
    <property type="entry name" value="6-blade_b-propeller_TolB-like"/>
</dbReference>
<feature type="domain" description="Peptidase S9 prolyl oligopeptidase catalytic" evidence="3">
    <location>
        <begin position="388"/>
        <end position="598"/>
    </location>
</feature>
<dbReference type="GO" id="GO:0004252">
    <property type="term" value="F:serine-type endopeptidase activity"/>
    <property type="evidence" value="ECO:0007669"/>
    <property type="project" value="InterPro"/>
</dbReference>
<sequence length="600" mass="68277">MDKKYTIKDFLDIESTGSPIFNFDGTKVAYLSNATGVSQIYLVSRDGGEAKQLTSYDDSVNFAVFSPTRDEIIFGKSNGGDENVQLFLFDIAQKSVRALTQNPKIQHRWGGWSQDGKFITYSSNERDGTDFDVYVMDVESGKSKVVFGDSGSCDSLGFSPNGTMVAVRKRHTGLTHDLYLVNLQSDEVMHITDYPENPLVGFINWLSNEKGFFFITNRERDFAGLAFYDLETKTERYILTPEWDVEGITKTINDENLIVMINEDGYRNMTIHATKDMKPFEHQNFPKGVAGYTQWSRDGKYIVFTLSSGTKNSDVWVWSKDENKYWQITHSKQGVPQEVLVEPKLVKYQSFDELEIPAFLFLPKEKLRDKKLPVIVHIHGGPEGQFRPSFNSLIQYFVYQGYAVIAPNVRGSSGYGKKYLALDDIHKRMDSVTDLQYLHKFLENNNDLDTSKVVLWGASYGGYMVLAGLTFHPELWVAGVDIVGISNLVSFLENTSPYRRALREAEYGYLSTDREFLESISPLNFIENIKAPLFIIHGANDPRVPLSEAEQMYSKLKDLGREVELLVYQDEGHGLNKSKNRMDAYPKVAEFLGRIFDKKP</sequence>
<proteinExistence type="predicted"/>
<gene>
    <name evidence="4" type="ORF">UW25_C0001G0060</name>
</gene>
<dbReference type="Proteomes" id="UP000033815">
    <property type="component" value="Unassembled WGS sequence"/>
</dbReference>
<dbReference type="Gene3D" id="2.120.10.30">
    <property type="entry name" value="TolB, C-terminal domain"/>
    <property type="match status" value="1"/>
</dbReference>
<dbReference type="Gene3D" id="3.40.50.1820">
    <property type="entry name" value="alpha/beta hydrolase"/>
    <property type="match status" value="1"/>
</dbReference>
<evidence type="ECO:0000256" key="2">
    <source>
        <dbReference type="ARBA" id="ARBA00022825"/>
    </source>
</evidence>
<dbReference type="PANTHER" id="PTHR42776:SF27">
    <property type="entry name" value="DIPEPTIDYL PEPTIDASE FAMILY MEMBER 6"/>
    <property type="match status" value="1"/>
</dbReference>
<keyword evidence="2" id="KW-0645">Protease</keyword>
<dbReference type="SUPFAM" id="SSF53474">
    <property type="entry name" value="alpha/beta-Hydrolases"/>
    <property type="match status" value="1"/>
</dbReference>
<reference evidence="4 5" key="1">
    <citation type="journal article" date="2015" name="Nature">
        <title>rRNA introns, odd ribosomes, and small enigmatic genomes across a large radiation of phyla.</title>
        <authorList>
            <person name="Brown C.T."/>
            <person name="Hug L.A."/>
            <person name="Thomas B.C."/>
            <person name="Sharon I."/>
            <person name="Castelle C.J."/>
            <person name="Singh A."/>
            <person name="Wilkins M.J."/>
            <person name="Williams K.H."/>
            <person name="Banfield J.F."/>
        </authorList>
    </citation>
    <scope>NUCLEOTIDE SEQUENCE [LARGE SCALE GENOMIC DNA]</scope>
</reference>
<keyword evidence="2" id="KW-0720">Serine protease</keyword>
<dbReference type="SUPFAM" id="SSF82171">
    <property type="entry name" value="DPP6 N-terminal domain-like"/>
    <property type="match status" value="1"/>
</dbReference>
<dbReference type="InterPro" id="IPR011659">
    <property type="entry name" value="WD40"/>
</dbReference>
<dbReference type="Pfam" id="PF00326">
    <property type="entry name" value="Peptidase_S9"/>
    <property type="match status" value="1"/>
</dbReference>
<evidence type="ECO:0000259" key="3">
    <source>
        <dbReference type="Pfam" id="PF00326"/>
    </source>
</evidence>
<evidence type="ECO:0000313" key="5">
    <source>
        <dbReference type="Proteomes" id="UP000033815"/>
    </source>
</evidence>
<comment type="caution">
    <text evidence="4">The sequence shown here is derived from an EMBL/GenBank/DDBJ whole genome shotgun (WGS) entry which is preliminary data.</text>
</comment>
<dbReference type="PRINTS" id="PR00862">
    <property type="entry name" value="PROLIGOPTASE"/>
</dbReference>
<dbReference type="PANTHER" id="PTHR42776">
    <property type="entry name" value="SERINE PEPTIDASE S9 FAMILY MEMBER"/>
    <property type="match status" value="1"/>
</dbReference>
<dbReference type="Pfam" id="PF07676">
    <property type="entry name" value="PD40"/>
    <property type="match status" value="1"/>
</dbReference>
<dbReference type="InterPro" id="IPR002470">
    <property type="entry name" value="Peptidase_S9A"/>
</dbReference>
<evidence type="ECO:0000313" key="4">
    <source>
        <dbReference type="EMBL" id="KKT37252.1"/>
    </source>
</evidence>
<dbReference type="GO" id="GO:0006508">
    <property type="term" value="P:proteolysis"/>
    <property type="evidence" value="ECO:0007669"/>
    <property type="project" value="InterPro"/>
</dbReference>
<evidence type="ECO:0000256" key="1">
    <source>
        <dbReference type="ARBA" id="ARBA00022801"/>
    </source>
</evidence>
<dbReference type="EMBL" id="LCHP01000001">
    <property type="protein sequence ID" value="KKT37252.1"/>
    <property type="molecule type" value="Genomic_DNA"/>
</dbReference>
<dbReference type="InterPro" id="IPR001375">
    <property type="entry name" value="Peptidase_S9_cat"/>
</dbReference>
<accession>A0A837IEB8</accession>
<dbReference type="InterPro" id="IPR029058">
    <property type="entry name" value="AB_hydrolase_fold"/>
</dbReference>
<keyword evidence="1" id="KW-0378">Hydrolase</keyword>
<name>A0A837IEB8_9BACT</name>
<protein>
    <submittedName>
        <fullName evidence="4">Peptidase S9 prolyl oligopeptidase active site domain protein</fullName>
    </submittedName>
</protein>
<dbReference type="AlphaFoldDB" id="A0A837IEB8"/>
<organism evidence="4 5">
    <name type="scientific">Candidatus Nomurabacteria bacterium GW2011_GWB1_44_12</name>
    <dbReference type="NCBI Taxonomy" id="1618748"/>
    <lineage>
        <taxon>Bacteria</taxon>
        <taxon>Candidatus Nomuraibacteriota</taxon>
    </lineage>
</organism>